<keyword evidence="7" id="KW-0496">Mitochondrion</keyword>
<dbReference type="GO" id="GO:0005741">
    <property type="term" value="C:mitochondrial outer membrane"/>
    <property type="evidence" value="ECO:0007669"/>
    <property type="project" value="UniProtKB-SubCell"/>
</dbReference>
<dbReference type="PANTHER" id="PTHR12497:SF0">
    <property type="entry name" value="TAFAZZIN"/>
    <property type="match status" value="1"/>
</dbReference>
<dbReference type="SMART" id="SM00563">
    <property type="entry name" value="PlsC"/>
    <property type="match status" value="1"/>
</dbReference>
<dbReference type="OrthoDB" id="193467at2759"/>
<evidence type="ECO:0000256" key="12">
    <source>
        <dbReference type="RuleBase" id="RU365062"/>
    </source>
</evidence>
<dbReference type="PRINTS" id="PR00979">
    <property type="entry name" value="TAFAZZIN"/>
</dbReference>
<dbReference type="Pfam" id="PF01553">
    <property type="entry name" value="Acyltransferase"/>
    <property type="match status" value="1"/>
</dbReference>
<dbReference type="CDD" id="cd07989">
    <property type="entry name" value="LPLAT_AGPAT-like"/>
    <property type="match status" value="1"/>
</dbReference>
<comment type="catalytic activity">
    <reaction evidence="11">
        <text>1'-[1,2-diacyl-sn-glycero-3-phospho],3'-[1-acyl-sn-glycero-3-phospho]-glycerol + a 1,2-diacyl-sn-glycero-3-phosphocholine = a cardiolipin + a 1-acyl-sn-glycero-3-phosphocholine</text>
        <dbReference type="Rhea" id="RHEA:33731"/>
        <dbReference type="ChEBI" id="CHEBI:57643"/>
        <dbReference type="ChEBI" id="CHEBI:58168"/>
        <dbReference type="ChEBI" id="CHEBI:62237"/>
        <dbReference type="ChEBI" id="CHEBI:64743"/>
    </reaction>
    <physiologicalReaction direction="left-to-right" evidence="11">
        <dbReference type="Rhea" id="RHEA:33732"/>
    </physiologicalReaction>
    <physiologicalReaction direction="right-to-left" evidence="11">
        <dbReference type="Rhea" id="RHEA:33733"/>
    </physiologicalReaction>
</comment>
<dbReference type="Proteomes" id="UP000276215">
    <property type="component" value="Unassembled WGS sequence"/>
</dbReference>
<dbReference type="InterPro" id="IPR000872">
    <property type="entry name" value="Tafazzin"/>
</dbReference>
<dbReference type="InterPro" id="IPR002123">
    <property type="entry name" value="Plipid/glycerol_acylTrfase"/>
</dbReference>
<dbReference type="GO" id="GO:0035965">
    <property type="term" value="P:cardiolipin acyl-chain remodeling"/>
    <property type="evidence" value="ECO:0007669"/>
    <property type="project" value="TreeGrafter"/>
</dbReference>
<evidence type="ECO:0000313" key="15">
    <source>
        <dbReference type="EMBL" id="RPB02153.1"/>
    </source>
</evidence>
<dbReference type="GO" id="GO:0005743">
    <property type="term" value="C:mitochondrial inner membrane"/>
    <property type="evidence" value="ECO:0007669"/>
    <property type="project" value="UniProtKB-SubCell"/>
</dbReference>
<evidence type="ECO:0000256" key="5">
    <source>
        <dbReference type="ARBA" id="ARBA00022792"/>
    </source>
</evidence>
<evidence type="ECO:0000256" key="11">
    <source>
        <dbReference type="ARBA" id="ARBA00047906"/>
    </source>
</evidence>
<feature type="compositionally biased region" description="Basic and acidic residues" evidence="13">
    <location>
        <begin position="315"/>
        <end position="333"/>
    </location>
</feature>
<evidence type="ECO:0000256" key="13">
    <source>
        <dbReference type="SAM" id="MobiDB-lite"/>
    </source>
</evidence>
<keyword evidence="9" id="KW-0012">Acyltransferase</keyword>
<evidence type="ECO:0000256" key="9">
    <source>
        <dbReference type="ARBA" id="ARBA00023315"/>
    </source>
</evidence>
<evidence type="ECO:0000256" key="3">
    <source>
        <dbReference type="ARBA" id="ARBA00022679"/>
    </source>
</evidence>
<sequence length="333" mass="36837">MNNGGGGVVNSGGAGGGSPNIQIGGGSLLRRIASTGVIAGTVLLSRLFLHTTQTVEYEGLDKFLELLRSRREVAGRKQGLVTVSNHISVLDDPLIFAPLPLPLLLHPPSIRYSLGSHDLCFRNALTSTYFTLGQVLPTYRLHKSPLGGPFQPAINASISLLSHPHHAWVHIFPEGRVHQKRNYQMRYFRWGVSRLLLEADVAPLVVPVFITGLDEVMHEARGWPRFLPSVGKKVKVCFGEPVDAARWEGLRREWKEVVKEAAGDMQVLKDGDKAVELRIRTAWEVRMAVSELRKRLGFPEEEEGAGLVETYKSPGMREKQGKLSDGAWEKDDA</sequence>
<evidence type="ECO:0000256" key="8">
    <source>
        <dbReference type="ARBA" id="ARBA00023136"/>
    </source>
</evidence>
<feature type="domain" description="Phospholipid/glycerol acyltransferase" evidence="14">
    <location>
        <begin position="80"/>
        <end position="213"/>
    </location>
</feature>
<evidence type="ECO:0000313" key="16">
    <source>
        <dbReference type="Proteomes" id="UP000276215"/>
    </source>
</evidence>
<accession>A0A3N4JUW2</accession>
<dbReference type="GO" id="GO:0047184">
    <property type="term" value="F:1-acylglycerophosphocholine O-acyltransferase activity"/>
    <property type="evidence" value="ECO:0007669"/>
    <property type="project" value="TreeGrafter"/>
</dbReference>
<dbReference type="SUPFAM" id="SSF69593">
    <property type="entry name" value="Glycerol-3-phosphate (1)-acyltransferase"/>
    <property type="match status" value="1"/>
</dbReference>
<keyword evidence="8" id="KW-0472">Membrane</keyword>
<dbReference type="PANTHER" id="PTHR12497">
    <property type="entry name" value="TAZ PROTEIN TAFAZZIN"/>
    <property type="match status" value="1"/>
</dbReference>
<keyword evidence="5" id="KW-0999">Mitochondrion inner membrane</keyword>
<organism evidence="15 16">
    <name type="scientific">Choiromyces venosus 120613-1</name>
    <dbReference type="NCBI Taxonomy" id="1336337"/>
    <lineage>
        <taxon>Eukaryota</taxon>
        <taxon>Fungi</taxon>
        <taxon>Dikarya</taxon>
        <taxon>Ascomycota</taxon>
        <taxon>Pezizomycotina</taxon>
        <taxon>Pezizomycetes</taxon>
        <taxon>Pezizales</taxon>
        <taxon>Tuberaceae</taxon>
        <taxon>Choiromyces</taxon>
    </lineage>
</organism>
<evidence type="ECO:0000256" key="4">
    <source>
        <dbReference type="ARBA" id="ARBA00022787"/>
    </source>
</evidence>
<evidence type="ECO:0000256" key="7">
    <source>
        <dbReference type="ARBA" id="ARBA00023128"/>
    </source>
</evidence>
<name>A0A3N4JUW2_9PEZI</name>
<keyword evidence="16" id="KW-1185">Reference proteome</keyword>
<keyword evidence="3" id="KW-0808">Transferase</keyword>
<evidence type="ECO:0000256" key="1">
    <source>
        <dbReference type="ARBA" id="ARBA00004137"/>
    </source>
</evidence>
<feature type="region of interest" description="Disordered" evidence="13">
    <location>
        <begin position="307"/>
        <end position="333"/>
    </location>
</feature>
<dbReference type="EMBL" id="ML120369">
    <property type="protein sequence ID" value="RPB02153.1"/>
    <property type="molecule type" value="Genomic_DNA"/>
</dbReference>
<comment type="subcellular location">
    <subcellularLocation>
        <location evidence="1">Mitochondrion inner membrane</location>
        <topology evidence="1">Peripheral membrane protein</topology>
        <orientation evidence="1">Intermembrane side</orientation>
    </subcellularLocation>
    <subcellularLocation>
        <location evidence="10">Mitochondrion outer membrane</location>
        <topology evidence="10">Peripheral membrane protein</topology>
        <orientation evidence="10">Intermembrane side</orientation>
    </subcellularLocation>
</comment>
<reference evidence="15 16" key="1">
    <citation type="journal article" date="2018" name="Nat. Ecol. Evol.">
        <title>Pezizomycetes genomes reveal the molecular basis of ectomycorrhizal truffle lifestyle.</title>
        <authorList>
            <person name="Murat C."/>
            <person name="Payen T."/>
            <person name="Noel B."/>
            <person name="Kuo A."/>
            <person name="Morin E."/>
            <person name="Chen J."/>
            <person name="Kohler A."/>
            <person name="Krizsan K."/>
            <person name="Balestrini R."/>
            <person name="Da Silva C."/>
            <person name="Montanini B."/>
            <person name="Hainaut M."/>
            <person name="Levati E."/>
            <person name="Barry K.W."/>
            <person name="Belfiori B."/>
            <person name="Cichocki N."/>
            <person name="Clum A."/>
            <person name="Dockter R.B."/>
            <person name="Fauchery L."/>
            <person name="Guy J."/>
            <person name="Iotti M."/>
            <person name="Le Tacon F."/>
            <person name="Lindquist E.A."/>
            <person name="Lipzen A."/>
            <person name="Malagnac F."/>
            <person name="Mello A."/>
            <person name="Molinier V."/>
            <person name="Miyauchi S."/>
            <person name="Poulain J."/>
            <person name="Riccioni C."/>
            <person name="Rubini A."/>
            <person name="Sitrit Y."/>
            <person name="Splivallo R."/>
            <person name="Traeger S."/>
            <person name="Wang M."/>
            <person name="Zifcakova L."/>
            <person name="Wipf D."/>
            <person name="Zambonelli A."/>
            <person name="Paolocci F."/>
            <person name="Nowrousian M."/>
            <person name="Ottonello S."/>
            <person name="Baldrian P."/>
            <person name="Spatafora J.W."/>
            <person name="Henrissat B."/>
            <person name="Nagy L.G."/>
            <person name="Aury J.M."/>
            <person name="Wincker P."/>
            <person name="Grigoriev I.V."/>
            <person name="Bonfante P."/>
            <person name="Martin F.M."/>
        </authorList>
    </citation>
    <scope>NUCLEOTIDE SEQUENCE [LARGE SCALE GENOMIC DNA]</scope>
    <source>
        <strain evidence="15 16">120613-1</strain>
    </source>
</reference>
<evidence type="ECO:0000259" key="14">
    <source>
        <dbReference type="SMART" id="SM00563"/>
    </source>
</evidence>
<protein>
    <recommendedName>
        <fullName evidence="12">Tafazzin family protein</fullName>
    </recommendedName>
</protein>
<evidence type="ECO:0000256" key="6">
    <source>
        <dbReference type="ARBA" id="ARBA00023098"/>
    </source>
</evidence>
<evidence type="ECO:0000256" key="2">
    <source>
        <dbReference type="ARBA" id="ARBA00010524"/>
    </source>
</evidence>
<comment type="similarity">
    <text evidence="2 12">Belongs to the taffazin family.</text>
</comment>
<dbReference type="STRING" id="1336337.A0A3N4JUW2"/>
<proteinExistence type="inferred from homology"/>
<dbReference type="GO" id="GO:0007007">
    <property type="term" value="P:inner mitochondrial membrane organization"/>
    <property type="evidence" value="ECO:0007669"/>
    <property type="project" value="TreeGrafter"/>
</dbReference>
<evidence type="ECO:0000256" key="10">
    <source>
        <dbReference type="ARBA" id="ARBA00024323"/>
    </source>
</evidence>
<keyword evidence="4" id="KW-1000">Mitochondrion outer membrane</keyword>
<gene>
    <name evidence="15" type="ORF">L873DRAFT_1802602</name>
</gene>
<keyword evidence="6" id="KW-0443">Lipid metabolism</keyword>
<dbReference type="AlphaFoldDB" id="A0A3N4JUW2"/>